<evidence type="ECO:0000256" key="3">
    <source>
        <dbReference type="ARBA" id="ARBA00022737"/>
    </source>
</evidence>
<dbReference type="PROSITE" id="PS00028">
    <property type="entry name" value="ZINC_FINGER_C2H2_1"/>
    <property type="match status" value="4"/>
</dbReference>
<dbReference type="PROSITE" id="PS50157">
    <property type="entry name" value="ZINC_FINGER_C2H2_2"/>
    <property type="match status" value="2"/>
</dbReference>
<evidence type="ECO:0000256" key="2">
    <source>
        <dbReference type="ARBA" id="ARBA00022723"/>
    </source>
</evidence>
<keyword evidence="3" id="KW-0677">Repeat</keyword>
<name>A0A7R9PGG9_TIMGE</name>
<accession>A0A7R9PGG9</accession>
<dbReference type="EMBL" id="OE839163">
    <property type="protein sequence ID" value="CAD7585926.1"/>
    <property type="molecule type" value="Genomic_DNA"/>
</dbReference>
<feature type="region of interest" description="Disordered" evidence="8">
    <location>
        <begin position="971"/>
        <end position="1011"/>
    </location>
</feature>
<dbReference type="SUPFAM" id="SSF57667">
    <property type="entry name" value="beta-beta-alpha zinc fingers"/>
    <property type="match status" value="1"/>
</dbReference>
<evidence type="ECO:0000256" key="5">
    <source>
        <dbReference type="ARBA" id="ARBA00022833"/>
    </source>
</evidence>
<feature type="compositionally biased region" description="Polar residues" evidence="8">
    <location>
        <begin position="971"/>
        <end position="985"/>
    </location>
</feature>
<feature type="region of interest" description="Disordered" evidence="8">
    <location>
        <begin position="1049"/>
        <end position="1199"/>
    </location>
</feature>
<dbReference type="SMART" id="SM00355">
    <property type="entry name" value="ZnF_C2H2"/>
    <property type="match status" value="9"/>
</dbReference>
<keyword evidence="2" id="KW-0479">Metal-binding</keyword>
<feature type="compositionally biased region" description="Basic residues" evidence="8">
    <location>
        <begin position="986"/>
        <end position="998"/>
    </location>
</feature>
<dbReference type="Pfam" id="PF00096">
    <property type="entry name" value="zf-C2H2"/>
    <property type="match status" value="2"/>
</dbReference>
<protein>
    <recommendedName>
        <fullName evidence="9">C2H2-type domain-containing protein</fullName>
    </recommendedName>
</protein>
<comment type="subcellular location">
    <subcellularLocation>
        <location evidence="1">Nucleus</location>
    </subcellularLocation>
</comment>
<dbReference type="InterPro" id="IPR036236">
    <property type="entry name" value="Znf_C2H2_sf"/>
</dbReference>
<evidence type="ECO:0000256" key="6">
    <source>
        <dbReference type="ARBA" id="ARBA00023242"/>
    </source>
</evidence>
<dbReference type="GO" id="GO:0008270">
    <property type="term" value="F:zinc ion binding"/>
    <property type="evidence" value="ECO:0007669"/>
    <property type="project" value="UniProtKB-KW"/>
</dbReference>
<reference evidence="10" key="1">
    <citation type="submission" date="2020-11" db="EMBL/GenBank/DDBJ databases">
        <authorList>
            <person name="Tran Van P."/>
        </authorList>
    </citation>
    <scope>NUCLEOTIDE SEQUENCE</scope>
</reference>
<gene>
    <name evidence="10" type="ORF">TGEB3V08_LOCUS379</name>
</gene>
<feature type="compositionally biased region" description="Acidic residues" evidence="8">
    <location>
        <begin position="1151"/>
        <end position="1160"/>
    </location>
</feature>
<evidence type="ECO:0000256" key="7">
    <source>
        <dbReference type="PROSITE-ProRule" id="PRU00042"/>
    </source>
</evidence>
<keyword evidence="6" id="KW-0539">Nucleus</keyword>
<dbReference type="Gene3D" id="3.30.160.60">
    <property type="entry name" value="Classic Zinc Finger"/>
    <property type="match status" value="1"/>
</dbReference>
<feature type="domain" description="C2H2-type" evidence="9">
    <location>
        <begin position="697"/>
        <end position="724"/>
    </location>
</feature>
<feature type="compositionally biased region" description="Low complexity" evidence="8">
    <location>
        <begin position="809"/>
        <end position="855"/>
    </location>
</feature>
<evidence type="ECO:0000256" key="1">
    <source>
        <dbReference type="ARBA" id="ARBA00004123"/>
    </source>
</evidence>
<organism evidence="10">
    <name type="scientific">Timema genevievae</name>
    <name type="common">Walking stick</name>
    <dbReference type="NCBI Taxonomy" id="629358"/>
    <lineage>
        <taxon>Eukaryota</taxon>
        <taxon>Metazoa</taxon>
        <taxon>Ecdysozoa</taxon>
        <taxon>Arthropoda</taxon>
        <taxon>Hexapoda</taxon>
        <taxon>Insecta</taxon>
        <taxon>Pterygota</taxon>
        <taxon>Neoptera</taxon>
        <taxon>Polyneoptera</taxon>
        <taxon>Phasmatodea</taxon>
        <taxon>Timematodea</taxon>
        <taxon>Timematoidea</taxon>
        <taxon>Timematidae</taxon>
        <taxon>Timema</taxon>
    </lineage>
</organism>
<dbReference type="PANTHER" id="PTHR24376:SF235">
    <property type="entry name" value="C2H2-TYPE DOMAIN-CONTAINING PROTEIN"/>
    <property type="match status" value="1"/>
</dbReference>
<feature type="compositionally biased region" description="Basic residues" evidence="8">
    <location>
        <begin position="795"/>
        <end position="807"/>
    </location>
</feature>
<feature type="domain" description="C2H2-type" evidence="9">
    <location>
        <begin position="669"/>
        <end position="696"/>
    </location>
</feature>
<evidence type="ECO:0000259" key="9">
    <source>
        <dbReference type="PROSITE" id="PS50157"/>
    </source>
</evidence>
<keyword evidence="5" id="KW-0862">Zinc</keyword>
<dbReference type="GO" id="GO:0000978">
    <property type="term" value="F:RNA polymerase II cis-regulatory region sequence-specific DNA binding"/>
    <property type="evidence" value="ECO:0007669"/>
    <property type="project" value="TreeGrafter"/>
</dbReference>
<evidence type="ECO:0000256" key="4">
    <source>
        <dbReference type="ARBA" id="ARBA00022771"/>
    </source>
</evidence>
<feature type="compositionally biased region" description="Basic and acidic residues" evidence="8">
    <location>
        <begin position="749"/>
        <end position="763"/>
    </location>
</feature>
<sequence length="1612" mass="182628">MGTEIEPSTFDLAHQLSASELSRICLVIKADKFYEPPPELRHLVLYLRHVLLIHLLKRLEGVPRCVELLGDLLSPAAIHQLVQVQRGSTVGTLGTLLGFNINNFNFEILRWGQLVRRDNNRLQAPEIKFQSMMVQKTRRDEIRNKKICQEIHINQPICEIIAATSVGGGFDSRRAVSDQCQPNGSPVCRYFEECKAWRMVVPLQAKSSFLAKDRNTHFLRTDDESVVEICNEENVKITSNEKCSLQSPTRVNGEVEATVSSGKEDVAVEERAPGILCGNTIEDNPSVSTNFRITRKVYLCSACGTYYENWNLFLHMREVHNRHICLYCLSMFSQADKLATHLGNKHSLPESVFVSPEQFHAEFKGPCFLMCCKCEQMFKEEKVEEPSDNIQIAGEDTPLLELILEQSLDKMTTHDLLKESVKVSCISCVYCNHAKKIAVNAKQLSLHLLAEHRFSPVLYFDISEPVEVEGFVPKLKTAATELQNMFLNTDTYDSSNKDLSRPYDRTYECFHCHFLTTSHKELYLHNRKMHQKTILLCIMCKSNFYSYSELLCHLCPGIYLPDSNINFRCCLCAVDGLPSAFRLMVHLRKRHNACDVCLETTGDQQKLSNHVWKHKLHHLCYRCGIAYRNKPDITKHLFWKHGTESVLCKKCLQKKWPHVYHFCIPPNAFVCEECNVSFSKAVALKVHKRLHVGDIPYACEKCEERFISRSLLKKHMKKHEPTSEETVKDKPENVVADNVDLLHSSTTESQEKQEDDKKNMDVDHNYCFNNSTSLELNDDKEKIIAVVAPTAIPSKKKVKTMKKKQKRASSSSSDSSSNSDSTSCSCGTNCSCSSSSSSSSGSSSSPSSDSNSSSSESRRRQAARREKRKERSRNKKKKEENNTTAAEPVPSNSTVIGVPDVDDALQGNVTLAQEEMELPIRESDLDTDETETDEDFYDQHPQKLANKLLAEKRNQLLLLAAVAPVNNGTMASSSSTLNVLEQGTTSKKKVKAKRRKKSQYQDSAPSKMVDNSLKLDIPSTYYDSQTTIYSENNTMQATTLVASPLNTLPPNLSARKSQVPFSPSSATTTTPTLTYHSTGSGSETDSKRLSRRRRVPKRFYGDSSDEDEDSTLQPKWVKLNPSPLPSSSVGSYKIPVPEPQPVSSVSQLRSEEEDESESEREDTKKSISESSISDSDKDNNGSDVDSDREGERRGVVSQPTKVSFCANKNRWITENVGDTSYRTGLEEKSYVWKYQFSRERREGERRGVVSQPTKVSFCANKNRWITENVGDTSYRTGLEEKSYVWKYQFSRERSAKLLRIKLITKSQFEHQPPHHQETIGAGDVAQSTHNMIPHYNTMGVRSTKEHGLSADKEDVPLLDSLVVSIHKNHCDDAFCDQFVLKACPLSRIVDAQSEDVVLTVKGTAQWFQHKHLGVCMGWIIVGLETNIHSYYQCVEVTLGSMHGVDHRQPGNKHSFLLSMRRGYTWKYAWGGSSSAWKQTFILIINVWRLHLGVCMGWIIDQPGNKHSFLLSMRRGYTWKYAWGGSSSAWKQTFILIINVWRKKAFQKKNPTLNRLVDILRDYSDRHVIANADIRLRVKATLHKLWGGMVEGSLVKSWPGRWLSKPIGIKGPD</sequence>
<evidence type="ECO:0000256" key="8">
    <source>
        <dbReference type="SAM" id="MobiDB-lite"/>
    </source>
</evidence>
<feature type="region of interest" description="Disordered" evidence="8">
    <location>
        <begin position="742"/>
        <end position="763"/>
    </location>
</feature>
<dbReference type="GO" id="GO:0001228">
    <property type="term" value="F:DNA-binding transcription activator activity, RNA polymerase II-specific"/>
    <property type="evidence" value="ECO:0007669"/>
    <property type="project" value="TreeGrafter"/>
</dbReference>
<dbReference type="GO" id="GO:0005634">
    <property type="term" value="C:nucleus"/>
    <property type="evidence" value="ECO:0007669"/>
    <property type="project" value="UniProtKB-SubCell"/>
</dbReference>
<feature type="region of interest" description="Disordered" evidence="8">
    <location>
        <begin position="795"/>
        <end position="900"/>
    </location>
</feature>
<feature type="compositionally biased region" description="Basic and acidic residues" evidence="8">
    <location>
        <begin position="1174"/>
        <end position="1194"/>
    </location>
</feature>
<dbReference type="InterPro" id="IPR013087">
    <property type="entry name" value="Znf_C2H2_type"/>
</dbReference>
<evidence type="ECO:0000313" key="10">
    <source>
        <dbReference type="EMBL" id="CAD7585926.1"/>
    </source>
</evidence>
<keyword evidence="4 7" id="KW-0863">Zinc-finger</keyword>
<dbReference type="FunFam" id="3.30.160.60:FF:000446">
    <property type="entry name" value="Zinc finger protein"/>
    <property type="match status" value="1"/>
</dbReference>
<feature type="compositionally biased region" description="Low complexity" evidence="8">
    <location>
        <begin position="1060"/>
        <end position="1080"/>
    </location>
</feature>
<proteinExistence type="predicted"/>
<feature type="compositionally biased region" description="Basic residues" evidence="8">
    <location>
        <begin position="860"/>
        <end position="876"/>
    </location>
</feature>
<dbReference type="PANTHER" id="PTHR24376">
    <property type="entry name" value="ZINC FINGER PROTEIN"/>
    <property type="match status" value="1"/>
</dbReference>